<dbReference type="Proteomes" id="UP001056336">
    <property type="component" value="Chromosome"/>
</dbReference>
<reference evidence="1" key="2">
    <citation type="submission" date="2022-05" db="EMBL/GenBank/DDBJ databases">
        <authorList>
            <person name="Kim J.-S."/>
            <person name="Lee K."/>
            <person name="Suh M."/>
            <person name="Eom M."/>
            <person name="Kim J.-S."/>
            <person name="Kim D.-S."/>
            <person name="Ko S.-H."/>
            <person name="Shin Y."/>
            <person name="Lee J.-S."/>
        </authorList>
    </citation>
    <scope>NUCLEOTIDE SEQUENCE</scope>
    <source>
        <strain evidence="1">N237</strain>
    </source>
</reference>
<dbReference type="EMBL" id="CP097332">
    <property type="protein sequence ID" value="UQX88109.1"/>
    <property type="molecule type" value="Genomic_DNA"/>
</dbReference>
<evidence type="ECO:0000313" key="2">
    <source>
        <dbReference type="Proteomes" id="UP001056336"/>
    </source>
</evidence>
<keyword evidence="2" id="KW-1185">Reference proteome</keyword>
<proteinExistence type="predicted"/>
<gene>
    <name evidence="1" type="ORF">M6D93_17710</name>
</gene>
<sequence>MRYRVHIDRLVLTGLPLSERDALTVGRAVEAELGRLLRGAASPTPAPTMPWAGDIARSIHRSVDRAVNRGR</sequence>
<evidence type="ECO:0000313" key="1">
    <source>
        <dbReference type="EMBL" id="UQX88109.1"/>
    </source>
</evidence>
<accession>A0ABY4QXM2</accession>
<name>A0ABY4QXM2_9ACTN</name>
<protein>
    <submittedName>
        <fullName evidence="1">Uncharacterized protein</fullName>
    </submittedName>
</protein>
<organism evidence="1 2">
    <name type="scientific">Jatrophihabitans telluris</name>
    <dbReference type="NCBI Taxonomy" id="2038343"/>
    <lineage>
        <taxon>Bacteria</taxon>
        <taxon>Bacillati</taxon>
        <taxon>Actinomycetota</taxon>
        <taxon>Actinomycetes</taxon>
        <taxon>Jatrophihabitantales</taxon>
        <taxon>Jatrophihabitantaceae</taxon>
        <taxon>Jatrophihabitans</taxon>
    </lineage>
</organism>
<dbReference type="RefSeq" id="WP_249771288.1">
    <property type="nucleotide sequence ID" value="NZ_CP097332.1"/>
</dbReference>
<reference evidence="1" key="1">
    <citation type="journal article" date="2018" name="Int. J. Syst. Evol. Microbiol.">
        <title>Jatrophihabitans telluris sp. nov., isolated from sediment soil of lava forest wetlands and the emended description of the genus Jatrophihabitans.</title>
        <authorList>
            <person name="Lee K.C."/>
            <person name="Suh M.K."/>
            <person name="Eom M.K."/>
            <person name="Kim K.K."/>
            <person name="Kim J.S."/>
            <person name="Kim D.S."/>
            <person name="Ko S.H."/>
            <person name="Shin Y.K."/>
            <person name="Lee J.S."/>
        </authorList>
    </citation>
    <scope>NUCLEOTIDE SEQUENCE</scope>
    <source>
        <strain evidence="1">N237</strain>
    </source>
</reference>